<dbReference type="InterPro" id="IPR014001">
    <property type="entry name" value="Helicase_ATP-bd"/>
</dbReference>
<feature type="domain" description="Helicase ATP-binding" evidence="6">
    <location>
        <begin position="108"/>
        <end position="284"/>
    </location>
</feature>
<dbReference type="SMART" id="SM00490">
    <property type="entry name" value="HELICc"/>
    <property type="match status" value="1"/>
</dbReference>
<dbReference type="CDD" id="cd18793">
    <property type="entry name" value="SF2_C_SNF"/>
    <property type="match status" value="1"/>
</dbReference>
<dbReference type="InterPro" id="IPR027417">
    <property type="entry name" value="P-loop_NTPase"/>
</dbReference>
<comment type="caution">
    <text evidence="8">The sequence shown here is derived from an EMBL/GenBank/DDBJ whole genome shotgun (WGS) entry which is preliminary data.</text>
</comment>
<keyword evidence="9" id="KW-1185">Reference proteome</keyword>
<dbReference type="InterPro" id="IPR049730">
    <property type="entry name" value="SNF2/RAD54-like_C"/>
</dbReference>
<organism evidence="8 9">
    <name type="scientific">Dictyobacter arantiisoli</name>
    <dbReference type="NCBI Taxonomy" id="2014874"/>
    <lineage>
        <taxon>Bacteria</taxon>
        <taxon>Bacillati</taxon>
        <taxon>Chloroflexota</taxon>
        <taxon>Ktedonobacteria</taxon>
        <taxon>Ktedonobacterales</taxon>
        <taxon>Dictyobacteraceae</taxon>
        <taxon>Dictyobacter</taxon>
    </lineage>
</organism>
<dbReference type="RefSeq" id="WP_149401485.1">
    <property type="nucleotide sequence ID" value="NZ_BIXY01000025.1"/>
</dbReference>
<keyword evidence="1" id="KW-0547">Nucleotide-binding</keyword>
<dbReference type="SUPFAM" id="SSF52540">
    <property type="entry name" value="P-loop containing nucleoside triphosphate hydrolases"/>
    <property type="match status" value="1"/>
</dbReference>
<sequence>MIYAVGSLVRARGREWVVLPESDEEMLIVRPLGGTDEEVSGIFLPLEGQSVTSAQFELPDPTQWGDYRSCRLLRDAVRLGFRSSAGPFRSFAHIAVEPRPYQLVPLLMALRLDPVRLLIADDVGIGKTVEAGLIARELLDRREVDRLAVLCPPHLAEQWQAELQEKFHIDAVLVLSSTAAQLERHCRRDESLFQHYPFVIISIDFIKADKRRTEFVDACPDLVIVDEAHTCAFSNEARGGRHQRYQLLTSLAARQERHIILVTATPHSGDEQAFRSLLTLLAEDFKALPDDLSGRQNERYRQQLAEHFVQRRRADIQAFLKQETQLETPFPGRDDQEQHYILTPEYRRLVDKIMSYARETVRDTSGGRRHQRVRWWSVLALLRSMASSPAAAATTLRNRAQVAGAESESEADAIGQRTVLDLTDSDTTEGIDITPGSDFDDDDATAGGEKKMKTRQRLLAMAREAESLHGAKDAKLQQAIALIGQMVRDGYQPIVFCRFIPTAEYVAQELRKYLPKTVEIAAVTGVLPPTEREQRVEQLAQSPQRVLVCTDCLSEGINLQESFNAVFHYDLSWNPTRHEQREGRVDRFGQAHPQVRVLTYYGKNNIVDSIVLDVLINKHRKIRSTLGISVPVPLNTEQVVEALFESVLTHDEDLSEQQQLPGFANPIHTQREELFKRWDVEAEREQVSRSLFAHHSLKIDEVRRELEAVRSAIGIATDVSQFTSEVLQAYRAFVSTSASGEIVNYRLKDVPLPVMDAIGAQHYALKGEDKHLLLSFSRPGLPETLYINRTHPLVEGLAGYVMDTSLDSVVDEKNPALARRCGVIKTSQVKTRTTLLLVRMRFHITTPQRPGSEAQPLLAEDCRIFAFEGMPAAARWLDDEQAIEELLSATSGANMPAIQIQHFLKQVLNGYHEHLSPHLQELACSRAVALKDAHRRVRRASSLSIRNVAVEPQLPPDVLGVYVYLPMQG</sequence>
<evidence type="ECO:0000313" key="9">
    <source>
        <dbReference type="Proteomes" id="UP000322530"/>
    </source>
</evidence>
<dbReference type="PROSITE" id="PS51192">
    <property type="entry name" value="HELICASE_ATP_BIND_1"/>
    <property type="match status" value="1"/>
</dbReference>
<feature type="region of interest" description="Disordered" evidence="5">
    <location>
        <begin position="426"/>
        <end position="448"/>
    </location>
</feature>
<dbReference type="Pfam" id="PF00271">
    <property type="entry name" value="Helicase_C"/>
    <property type="match status" value="1"/>
</dbReference>
<dbReference type="Pfam" id="PF00176">
    <property type="entry name" value="SNF2-rel_dom"/>
    <property type="match status" value="1"/>
</dbReference>
<evidence type="ECO:0000256" key="5">
    <source>
        <dbReference type="SAM" id="MobiDB-lite"/>
    </source>
</evidence>
<keyword evidence="3 8" id="KW-0347">Helicase</keyword>
<evidence type="ECO:0000313" key="8">
    <source>
        <dbReference type="EMBL" id="GCF08502.1"/>
    </source>
</evidence>
<evidence type="ECO:0000259" key="6">
    <source>
        <dbReference type="PROSITE" id="PS51192"/>
    </source>
</evidence>
<dbReference type="GO" id="GO:0004386">
    <property type="term" value="F:helicase activity"/>
    <property type="evidence" value="ECO:0007669"/>
    <property type="project" value="UniProtKB-KW"/>
</dbReference>
<dbReference type="Gene3D" id="3.40.50.10810">
    <property type="entry name" value="Tandem AAA-ATPase domain"/>
    <property type="match status" value="1"/>
</dbReference>
<evidence type="ECO:0000256" key="3">
    <source>
        <dbReference type="ARBA" id="ARBA00022806"/>
    </source>
</evidence>
<reference evidence="8 9" key="1">
    <citation type="submission" date="2019-01" db="EMBL/GenBank/DDBJ databases">
        <title>Draft genome sequence of Dictyobacter sp. Uno17.</title>
        <authorList>
            <person name="Wang C.M."/>
            <person name="Zheng Y."/>
            <person name="Sakai Y."/>
            <person name="Abe K."/>
            <person name="Yokota A."/>
            <person name="Yabe S."/>
        </authorList>
    </citation>
    <scope>NUCLEOTIDE SEQUENCE [LARGE SCALE GENOMIC DNA]</scope>
    <source>
        <strain evidence="8 9">Uno17</strain>
    </source>
</reference>
<accession>A0A5A5TAP8</accession>
<evidence type="ECO:0000259" key="7">
    <source>
        <dbReference type="PROSITE" id="PS51194"/>
    </source>
</evidence>
<dbReference type="PROSITE" id="PS51194">
    <property type="entry name" value="HELICASE_CTER"/>
    <property type="match status" value="1"/>
</dbReference>
<keyword evidence="4" id="KW-0067">ATP-binding</keyword>
<proteinExistence type="predicted"/>
<dbReference type="GO" id="GO:0016787">
    <property type="term" value="F:hydrolase activity"/>
    <property type="evidence" value="ECO:0007669"/>
    <property type="project" value="UniProtKB-KW"/>
</dbReference>
<keyword evidence="2" id="KW-0378">Hydrolase</keyword>
<dbReference type="EMBL" id="BIXY01000025">
    <property type="protein sequence ID" value="GCF08502.1"/>
    <property type="molecule type" value="Genomic_DNA"/>
</dbReference>
<dbReference type="SMART" id="SM00487">
    <property type="entry name" value="DEXDc"/>
    <property type="match status" value="1"/>
</dbReference>
<dbReference type="PANTHER" id="PTHR45766">
    <property type="entry name" value="DNA ANNEALING HELICASE AND ENDONUCLEASE ZRANB3 FAMILY MEMBER"/>
    <property type="match status" value="1"/>
</dbReference>
<dbReference type="AlphaFoldDB" id="A0A5A5TAP8"/>
<dbReference type="OrthoDB" id="9814088at2"/>
<dbReference type="Proteomes" id="UP000322530">
    <property type="component" value="Unassembled WGS sequence"/>
</dbReference>
<dbReference type="InterPro" id="IPR057342">
    <property type="entry name" value="DEXDc_RapA"/>
</dbReference>
<evidence type="ECO:0000256" key="4">
    <source>
        <dbReference type="ARBA" id="ARBA00022840"/>
    </source>
</evidence>
<name>A0A5A5TAP8_9CHLR</name>
<dbReference type="Gene3D" id="3.40.50.300">
    <property type="entry name" value="P-loop containing nucleotide triphosphate hydrolases"/>
    <property type="match status" value="1"/>
</dbReference>
<protein>
    <submittedName>
        <fullName evidence="8">ATP-dependent helicase HepA</fullName>
    </submittedName>
</protein>
<feature type="domain" description="Helicase C-terminal" evidence="7">
    <location>
        <begin position="475"/>
        <end position="638"/>
    </location>
</feature>
<dbReference type="CDD" id="cd18011">
    <property type="entry name" value="DEXDc_RapA"/>
    <property type="match status" value="1"/>
</dbReference>
<evidence type="ECO:0000256" key="1">
    <source>
        <dbReference type="ARBA" id="ARBA00022741"/>
    </source>
</evidence>
<dbReference type="InterPro" id="IPR000330">
    <property type="entry name" value="SNF2_N"/>
</dbReference>
<dbReference type="InterPro" id="IPR038718">
    <property type="entry name" value="SNF2-like_sf"/>
</dbReference>
<gene>
    <name evidence="8" type="ORF">KDI_20660</name>
</gene>
<dbReference type="GO" id="GO:0005524">
    <property type="term" value="F:ATP binding"/>
    <property type="evidence" value="ECO:0007669"/>
    <property type="project" value="UniProtKB-KW"/>
</dbReference>
<dbReference type="InterPro" id="IPR001650">
    <property type="entry name" value="Helicase_C-like"/>
</dbReference>
<dbReference type="PANTHER" id="PTHR45766:SF6">
    <property type="entry name" value="SWI_SNF-RELATED MATRIX-ASSOCIATED ACTIN-DEPENDENT REGULATOR OF CHROMATIN SUBFAMILY A-LIKE PROTEIN 1"/>
    <property type="match status" value="1"/>
</dbReference>
<evidence type="ECO:0000256" key="2">
    <source>
        <dbReference type="ARBA" id="ARBA00022801"/>
    </source>
</evidence>